<feature type="transmembrane region" description="Helical" evidence="8">
    <location>
        <begin position="371"/>
        <end position="393"/>
    </location>
</feature>
<feature type="transmembrane region" description="Helical" evidence="8">
    <location>
        <begin position="203"/>
        <end position="230"/>
    </location>
</feature>
<dbReference type="RefSeq" id="WP_035245988.1">
    <property type="nucleotide sequence ID" value="NZ_ARXU01000003.1"/>
</dbReference>
<dbReference type="NCBIfam" id="NF009309">
    <property type="entry name" value="PRK12666.1"/>
    <property type="match status" value="1"/>
</dbReference>
<dbReference type="InterPro" id="IPR001750">
    <property type="entry name" value="ND/Mrp_TM"/>
</dbReference>
<keyword evidence="3" id="KW-1003">Cell membrane</keyword>
<keyword evidence="6 8" id="KW-0472">Membrane</keyword>
<dbReference type="Proteomes" id="UP000029443">
    <property type="component" value="Unassembled WGS sequence"/>
</dbReference>
<feature type="transmembrane region" description="Helical" evidence="8">
    <location>
        <begin position="447"/>
        <end position="464"/>
    </location>
</feature>
<feature type="transmembrane region" description="Helical" evidence="8">
    <location>
        <begin position="405"/>
        <end position="426"/>
    </location>
</feature>
<feature type="transmembrane region" description="Helical" evidence="8">
    <location>
        <begin position="161"/>
        <end position="183"/>
    </location>
</feature>
<feature type="transmembrane region" description="Helical" evidence="8">
    <location>
        <begin position="32"/>
        <end position="49"/>
    </location>
</feature>
<feature type="transmembrane region" description="Helical" evidence="8">
    <location>
        <begin position="276"/>
        <end position="294"/>
    </location>
</feature>
<dbReference type="InterPro" id="IPR003918">
    <property type="entry name" value="NADH_UbQ_OxRdtase"/>
</dbReference>
<feature type="transmembrane region" description="Helical" evidence="8">
    <location>
        <begin position="237"/>
        <end position="256"/>
    </location>
</feature>
<evidence type="ECO:0000256" key="8">
    <source>
        <dbReference type="SAM" id="Phobius"/>
    </source>
</evidence>
<evidence type="ECO:0000256" key="6">
    <source>
        <dbReference type="ARBA" id="ARBA00023136"/>
    </source>
</evidence>
<accession>A0ABR4WEL0</accession>
<dbReference type="PRINTS" id="PR01437">
    <property type="entry name" value="NUOXDRDTASE4"/>
</dbReference>
<feature type="transmembrane region" description="Helical" evidence="8">
    <location>
        <begin position="69"/>
        <end position="96"/>
    </location>
</feature>
<feature type="transmembrane region" description="Helical" evidence="8">
    <location>
        <begin position="131"/>
        <end position="149"/>
    </location>
</feature>
<evidence type="ECO:0000313" key="10">
    <source>
        <dbReference type="EMBL" id="KGD61970.1"/>
    </source>
</evidence>
<comment type="similarity">
    <text evidence="2">Belongs to the CPA3 antiporters (TC 2.A.63) subunit D family.</text>
</comment>
<feature type="transmembrane region" description="Helical" evidence="8">
    <location>
        <begin position="108"/>
        <end position="125"/>
    </location>
</feature>
<dbReference type="InterPro" id="IPR050586">
    <property type="entry name" value="CPA3_Na-H_Antiporter_D"/>
</dbReference>
<keyword evidence="4 7" id="KW-0812">Transmembrane</keyword>
<gene>
    <name evidence="10" type="ORF">T9A_01179</name>
</gene>
<evidence type="ECO:0000256" key="3">
    <source>
        <dbReference type="ARBA" id="ARBA00022475"/>
    </source>
</evidence>
<dbReference type="Pfam" id="PF00361">
    <property type="entry name" value="Proton_antipo_M"/>
    <property type="match status" value="1"/>
</dbReference>
<evidence type="ECO:0000259" key="9">
    <source>
        <dbReference type="Pfam" id="PF00361"/>
    </source>
</evidence>
<evidence type="ECO:0000313" key="11">
    <source>
        <dbReference type="Proteomes" id="UP000029443"/>
    </source>
</evidence>
<keyword evidence="5 8" id="KW-1133">Transmembrane helix</keyword>
<feature type="domain" description="NADH:quinone oxidoreductase/Mrp antiporter transmembrane" evidence="9">
    <location>
        <begin position="126"/>
        <end position="415"/>
    </location>
</feature>
<comment type="caution">
    <text evidence="10">The sequence shown here is derived from an EMBL/GenBank/DDBJ whole genome shotgun (WGS) entry which is preliminary data.</text>
</comment>
<sequence>MTHWIIAPILIPALAGLLLLLEVRERQQLRRVTGLLSCVALIPVALVLWQQAAQGDVGVYQLGNWQAPFGIVLVLDQLSAMMLLLTAVLALPALLYGCAGDDRRGPNFHSLFQFQLMGINGAFLTGDLFNLFVFFEVLLIASYGLALHGRGTERVKAGLHYVVLNLAGSALFLIALGLIYGTTGTLNMADFAVKAQALEGSDQILLTVAVLLLWVVFGLKAALFPLYFWLPAAYANATAPVAALFAIMTKVGIYAILRMQALAFSDGPLAGLGADLLWWLALVTLALAAIGALAAQRLGGLVAYLVVMSVGTLVAALSLGDPKVVGPALYYLIHSTLICAALFLLCDLLRRSRGDSDDRLESGPPLAHGNWLGAAFFAAAVAVVGLPPLSGFVGKVALLQAVPSAPYWVLLLLAGLAGLVGLSRAGSTLFWRVHGDVVSKKLGRRRVIPMLALLLASPLLTVAAEPLLQLCGGVAEQLADQTIYIRAVLGGAS</sequence>
<feature type="transmembrane region" description="Helical" evidence="8">
    <location>
        <begin position="6"/>
        <end position="23"/>
    </location>
</feature>
<proteinExistence type="inferred from homology"/>
<dbReference type="EMBL" id="ARXU01000003">
    <property type="protein sequence ID" value="KGD61970.1"/>
    <property type="molecule type" value="Genomic_DNA"/>
</dbReference>
<feature type="transmembrane region" description="Helical" evidence="8">
    <location>
        <begin position="301"/>
        <end position="319"/>
    </location>
</feature>
<organism evidence="10 11">
    <name type="scientific">Alcanivorax jadensis T9</name>
    <dbReference type="NCBI Taxonomy" id="1177181"/>
    <lineage>
        <taxon>Bacteria</taxon>
        <taxon>Pseudomonadati</taxon>
        <taxon>Pseudomonadota</taxon>
        <taxon>Gammaproteobacteria</taxon>
        <taxon>Oceanospirillales</taxon>
        <taxon>Alcanivoracaceae</taxon>
        <taxon>Alcanivorax</taxon>
    </lineage>
</organism>
<evidence type="ECO:0000256" key="1">
    <source>
        <dbReference type="ARBA" id="ARBA00004651"/>
    </source>
</evidence>
<comment type="subcellular location">
    <subcellularLocation>
        <location evidence="1">Cell membrane</location>
        <topology evidence="1">Multi-pass membrane protein</topology>
    </subcellularLocation>
    <subcellularLocation>
        <location evidence="7">Membrane</location>
        <topology evidence="7">Multi-pass membrane protein</topology>
    </subcellularLocation>
</comment>
<protein>
    <submittedName>
        <fullName evidence="10">Multisubunit Na+/H+ antiporter, MnhD subunit</fullName>
    </submittedName>
</protein>
<evidence type="ECO:0000256" key="2">
    <source>
        <dbReference type="ARBA" id="ARBA00005346"/>
    </source>
</evidence>
<name>A0ABR4WEL0_9GAMM</name>
<evidence type="ECO:0000256" key="5">
    <source>
        <dbReference type="ARBA" id="ARBA00022989"/>
    </source>
</evidence>
<keyword evidence="11" id="KW-1185">Reference proteome</keyword>
<feature type="transmembrane region" description="Helical" evidence="8">
    <location>
        <begin position="331"/>
        <end position="350"/>
    </location>
</feature>
<evidence type="ECO:0000256" key="4">
    <source>
        <dbReference type="ARBA" id="ARBA00022692"/>
    </source>
</evidence>
<dbReference type="PANTHER" id="PTHR42703:SF1">
    <property type="entry name" value="NA(+)_H(+) ANTIPORTER SUBUNIT D1"/>
    <property type="match status" value="1"/>
</dbReference>
<reference evidence="10 11" key="1">
    <citation type="submission" date="2012-09" db="EMBL/GenBank/DDBJ databases">
        <title>Genome Sequence of alkane-degrading Bacterium Alcanivorax jadensis T9.</title>
        <authorList>
            <person name="Lai Q."/>
            <person name="Shao Z."/>
        </authorList>
    </citation>
    <scope>NUCLEOTIDE SEQUENCE [LARGE SCALE GENOMIC DNA]</scope>
    <source>
        <strain evidence="10 11">T9</strain>
    </source>
</reference>
<dbReference type="PANTHER" id="PTHR42703">
    <property type="entry name" value="NADH DEHYDROGENASE"/>
    <property type="match status" value="1"/>
</dbReference>
<evidence type="ECO:0000256" key="7">
    <source>
        <dbReference type="RuleBase" id="RU000320"/>
    </source>
</evidence>